<evidence type="ECO:0000259" key="2">
    <source>
        <dbReference type="Pfam" id="PF14343"/>
    </source>
</evidence>
<feature type="chain" id="PRO_5039232865" description="PrcB C-terminal domain-containing protein" evidence="1">
    <location>
        <begin position="22"/>
        <end position="233"/>
    </location>
</feature>
<dbReference type="Proteomes" id="UP000094296">
    <property type="component" value="Unassembled WGS sequence"/>
</dbReference>
<gene>
    <name evidence="3" type="ORF">BHF68_00235</name>
</gene>
<dbReference type="AlphaFoldDB" id="A0A1E5G4X8"/>
<dbReference type="EMBL" id="MIJE01000001">
    <property type="protein sequence ID" value="OEF98155.1"/>
    <property type="molecule type" value="Genomic_DNA"/>
</dbReference>
<dbReference type="Pfam" id="PF14343">
    <property type="entry name" value="PrcB_C"/>
    <property type="match status" value="1"/>
</dbReference>
<dbReference type="STRING" id="766136.BHF68_00235"/>
<dbReference type="InterPro" id="IPR025748">
    <property type="entry name" value="PrcB_C_dom"/>
</dbReference>
<dbReference type="PROSITE" id="PS51257">
    <property type="entry name" value="PROKAR_LIPOPROTEIN"/>
    <property type="match status" value="1"/>
</dbReference>
<dbReference type="OrthoDB" id="2476445at2"/>
<proteinExistence type="predicted"/>
<evidence type="ECO:0000313" key="4">
    <source>
        <dbReference type="Proteomes" id="UP000094296"/>
    </source>
</evidence>
<evidence type="ECO:0000313" key="3">
    <source>
        <dbReference type="EMBL" id="OEF98155.1"/>
    </source>
</evidence>
<feature type="signal peptide" evidence="1">
    <location>
        <begin position="1"/>
        <end position="21"/>
    </location>
</feature>
<organism evidence="3 4">
    <name type="scientific">Desulfuribacillus alkaliarsenatis</name>
    <dbReference type="NCBI Taxonomy" id="766136"/>
    <lineage>
        <taxon>Bacteria</taxon>
        <taxon>Bacillati</taxon>
        <taxon>Bacillota</taxon>
        <taxon>Desulfuribacillia</taxon>
        <taxon>Desulfuribacillales</taxon>
        <taxon>Desulfuribacillaceae</taxon>
        <taxon>Desulfuribacillus</taxon>
    </lineage>
</organism>
<accession>A0A1E5G4X8</accession>
<protein>
    <recommendedName>
        <fullName evidence="2">PrcB C-terminal domain-containing protein</fullName>
    </recommendedName>
</protein>
<comment type="caution">
    <text evidence="3">The sequence shown here is derived from an EMBL/GenBank/DDBJ whole genome shotgun (WGS) entry which is preliminary data.</text>
</comment>
<dbReference type="RefSeq" id="WP_069641647.1">
    <property type="nucleotide sequence ID" value="NZ_MIJE01000001.1"/>
</dbReference>
<keyword evidence="1" id="KW-0732">Signal</keyword>
<keyword evidence="4" id="KW-1185">Reference proteome</keyword>
<evidence type="ECO:0000256" key="1">
    <source>
        <dbReference type="SAM" id="SignalP"/>
    </source>
</evidence>
<sequence>MKIKRLLQVLLAVSLLFVFTACDDAVAPNENGEKPAEGGVEVEYQVITEQELPAELMDWYLENYQNEGLHMIVLEDTQYIIVSAGERPTGGYQIINLSLKKLDEKIYVTGEVQPPAEGDMVIQALTYPNVLLTRAADDSQFVYSGLTQLEPEAAEPYEASEGSAYGIFTGMIDQNSIEIQLTPEEHRAFQLTDEAKEQLVGIEEGDHIYIEFEPIEGQQNRISYIEKMSLLEQ</sequence>
<name>A0A1E5G4X8_9FIRM</name>
<reference evidence="3 4" key="1">
    <citation type="submission" date="2016-09" db="EMBL/GenBank/DDBJ databases">
        <title>Draft genome sequence for the type strain of Desulfuribacillus alkaliarsenatis AHT28, an obligately anaerobic, sulfidogenic bacterium isolated from Russian soda lake sediments.</title>
        <authorList>
            <person name="Abin C.A."/>
            <person name="Hollibaugh J.T."/>
        </authorList>
    </citation>
    <scope>NUCLEOTIDE SEQUENCE [LARGE SCALE GENOMIC DNA]</scope>
    <source>
        <strain evidence="3 4">AHT28</strain>
    </source>
</reference>
<feature type="domain" description="PrcB C-terminal" evidence="2">
    <location>
        <begin position="79"/>
        <end position="132"/>
    </location>
</feature>